<keyword evidence="2" id="KW-0496">Mitochondrion</keyword>
<evidence type="ECO:0000256" key="1">
    <source>
        <dbReference type="ARBA" id="ARBA00007355"/>
    </source>
</evidence>
<accession>A0A821LC66</accession>
<proteinExistence type="inferred from homology"/>
<gene>
    <name evidence="3" type="ORF">PMACD_LOCUS531</name>
</gene>
<keyword evidence="2" id="KW-0472">Membrane</keyword>
<name>A0A821LC66_9NEOP</name>
<dbReference type="OrthoDB" id="274641at2759"/>
<comment type="function">
    <text evidence="2">Accessory subunit of the mitochondrial membrane respiratory chain NADH dehydrogenase (Complex I), that is believed not to be involved in catalysis. Complex I functions in the transfer of electrons from NADH to the respiratory chain. The immediate electron acceptor for the enzyme is believed to be ubiquinone.</text>
</comment>
<keyword evidence="2" id="KW-0679">Respiratory chain</keyword>
<dbReference type="GO" id="GO:0005743">
    <property type="term" value="C:mitochondrial inner membrane"/>
    <property type="evidence" value="ECO:0007669"/>
    <property type="project" value="UniProtKB-SubCell"/>
</dbReference>
<evidence type="ECO:0000313" key="4">
    <source>
        <dbReference type="Proteomes" id="UP000663880"/>
    </source>
</evidence>
<evidence type="ECO:0000256" key="2">
    <source>
        <dbReference type="RuleBase" id="RU363103"/>
    </source>
</evidence>
<comment type="subunit">
    <text evidence="2">Complex I is composed of 45 different subunits.</text>
</comment>
<dbReference type="GO" id="GO:0006979">
    <property type="term" value="P:response to oxidative stress"/>
    <property type="evidence" value="ECO:0007669"/>
    <property type="project" value="TreeGrafter"/>
</dbReference>
<dbReference type="Pfam" id="PF05071">
    <property type="entry name" value="NDUFA12"/>
    <property type="match status" value="1"/>
</dbReference>
<keyword evidence="2" id="KW-0249">Electron transport</keyword>
<dbReference type="PANTHER" id="PTHR12910">
    <property type="entry name" value="NADH-UBIQUINONE OXIDOREDUCTASE SUBUNIT B17.2"/>
    <property type="match status" value="1"/>
</dbReference>
<organism evidence="3 4">
    <name type="scientific">Pieris macdunnoughi</name>
    <dbReference type="NCBI Taxonomy" id="345717"/>
    <lineage>
        <taxon>Eukaryota</taxon>
        <taxon>Metazoa</taxon>
        <taxon>Ecdysozoa</taxon>
        <taxon>Arthropoda</taxon>
        <taxon>Hexapoda</taxon>
        <taxon>Insecta</taxon>
        <taxon>Pterygota</taxon>
        <taxon>Neoptera</taxon>
        <taxon>Endopterygota</taxon>
        <taxon>Lepidoptera</taxon>
        <taxon>Glossata</taxon>
        <taxon>Ditrysia</taxon>
        <taxon>Papilionoidea</taxon>
        <taxon>Pieridae</taxon>
        <taxon>Pierinae</taxon>
        <taxon>Pieris</taxon>
    </lineage>
</organism>
<sequence length="157" mass="18281">MVFQYLAFDKLARLFKVIAHNGGPIGSIMKLWRTDTLKEGRLVGTDAFGNKYFENSYYMISRCRWLEFSPKVKWNYDASQVTAEWYGWLHYKTDRLPSQDCAKYLLMSSSWTNKWLLPYQENLTGTEKAYNAYSTTRPYIYVWDGTSIASRGCQAAG</sequence>
<evidence type="ECO:0000313" key="3">
    <source>
        <dbReference type="EMBL" id="CAF4748636.1"/>
    </source>
</evidence>
<comment type="caution">
    <text evidence="3">The sequence shown here is derived from an EMBL/GenBank/DDBJ whole genome shotgun (WGS) entry which is preliminary data.</text>
</comment>
<keyword evidence="2" id="KW-0999">Mitochondrion inner membrane</keyword>
<dbReference type="PANTHER" id="PTHR12910:SF2">
    <property type="entry name" value="NADH DEHYDROGENASE [UBIQUINONE] 1 ALPHA SUBCOMPLEX SUBUNIT 12"/>
    <property type="match status" value="1"/>
</dbReference>
<dbReference type="EMBL" id="CAJOBZ010000001">
    <property type="protein sequence ID" value="CAF4748636.1"/>
    <property type="molecule type" value="Genomic_DNA"/>
</dbReference>
<keyword evidence="2" id="KW-0813">Transport</keyword>
<comment type="similarity">
    <text evidence="1 2">Belongs to the complex I NDUFA12 subunit family.</text>
</comment>
<protein>
    <recommendedName>
        <fullName evidence="2">NADH dehydrogenase [ubiquinone] 1 alpha subcomplex subunit 12</fullName>
    </recommendedName>
</protein>
<dbReference type="InterPro" id="IPR007763">
    <property type="entry name" value="NDUFA12"/>
</dbReference>
<reference evidence="3" key="1">
    <citation type="submission" date="2021-02" db="EMBL/GenBank/DDBJ databases">
        <authorList>
            <person name="Steward A R."/>
        </authorList>
    </citation>
    <scope>NUCLEOTIDE SEQUENCE</scope>
</reference>
<dbReference type="GO" id="GO:0045271">
    <property type="term" value="C:respiratory chain complex I"/>
    <property type="evidence" value="ECO:0007669"/>
    <property type="project" value="InterPro"/>
</dbReference>
<comment type="subcellular location">
    <subcellularLocation>
        <location evidence="2">Mitochondrion inner membrane</location>
        <topology evidence="2">Peripheral membrane protein</topology>
        <orientation evidence="2">Matrix side</orientation>
    </subcellularLocation>
</comment>
<dbReference type="Proteomes" id="UP000663880">
    <property type="component" value="Unassembled WGS sequence"/>
</dbReference>
<keyword evidence="4" id="KW-1185">Reference proteome</keyword>
<dbReference type="AlphaFoldDB" id="A0A821LC66"/>